<gene>
    <name evidence="1" type="ORF">CEXT_676091</name>
</gene>
<dbReference type="EMBL" id="BPLR01005063">
    <property type="protein sequence ID" value="GIX99555.1"/>
    <property type="molecule type" value="Genomic_DNA"/>
</dbReference>
<dbReference type="AlphaFoldDB" id="A0AAV4PT86"/>
<reference evidence="1 2" key="1">
    <citation type="submission" date="2021-06" db="EMBL/GenBank/DDBJ databases">
        <title>Caerostris extrusa draft genome.</title>
        <authorList>
            <person name="Kono N."/>
            <person name="Arakawa K."/>
        </authorList>
    </citation>
    <scope>NUCLEOTIDE SEQUENCE [LARGE SCALE GENOMIC DNA]</scope>
</reference>
<dbReference type="Proteomes" id="UP001054945">
    <property type="component" value="Unassembled WGS sequence"/>
</dbReference>
<keyword evidence="2" id="KW-1185">Reference proteome</keyword>
<comment type="caution">
    <text evidence="1">The sequence shown here is derived from an EMBL/GenBank/DDBJ whole genome shotgun (WGS) entry which is preliminary data.</text>
</comment>
<name>A0AAV4PT86_CAEEX</name>
<evidence type="ECO:0000313" key="2">
    <source>
        <dbReference type="Proteomes" id="UP001054945"/>
    </source>
</evidence>
<proteinExistence type="predicted"/>
<protein>
    <submittedName>
        <fullName evidence="1">Uncharacterized protein</fullName>
    </submittedName>
</protein>
<organism evidence="1 2">
    <name type="scientific">Caerostris extrusa</name>
    <name type="common">Bark spider</name>
    <name type="synonym">Caerostris bankana</name>
    <dbReference type="NCBI Taxonomy" id="172846"/>
    <lineage>
        <taxon>Eukaryota</taxon>
        <taxon>Metazoa</taxon>
        <taxon>Ecdysozoa</taxon>
        <taxon>Arthropoda</taxon>
        <taxon>Chelicerata</taxon>
        <taxon>Arachnida</taxon>
        <taxon>Araneae</taxon>
        <taxon>Araneomorphae</taxon>
        <taxon>Entelegynae</taxon>
        <taxon>Araneoidea</taxon>
        <taxon>Araneidae</taxon>
        <taxon>Caerostris</taxon>
    </lineage>
</organism>
<evidence type="ECO:0000313" key="1">
    <source>
        <dbReference type="EMBL" id="GIX99555.1"/>
    </source>
</evidence>
<accession>A0AAV4PT86</accession>
<sequence length="121" mass="13858">MRCSNIVSFWCLLDNAESEKKKNWKSLLRDRNICISLNSERFGCHVKNDDNKIGLKRLDWKPVTNDTELNATGMINLMVGLMDGINLMVFQMCLRKMEGEDRLTFLTADGSRDLHATKTSS</sequence>